<name>A0A9W9QE83_PENBR</name>
<proteinExistence type="predicted"/>
<comment type="caution">
    <text evidence="2">The sequence shown here is derived from an EMBL/GenBank/DDBJ whole genome shotgun (WGS) entry which is preliminary data.</text>
</comment>
<dbReference type="AlphaFoldDB" id="A0A9W9QE83"/>
<evidence type="ECO:0000313" key="3">
    <source>
        <dbReference type="Proteomes" id="UP001147695"/>
    </source>
</evidence>
<reference evidence="2" key="1">
    <citation type="submission" date="2022-12" db="EMBL/GenBank/DDBJ databases">
        <authorList>
            <person name="Petersen C."/>
        </authorList>
    </citation>
    <scope>NUCLEOTIDE SEQUENCE</scope>
    <source>
        <strain evidence="2">IBT 35673</strain>
    </source>
</reference>
<dbReference type="Proteomes" id="UP001147695">
    <property type="component" value="Unassembled WGS sequence"/>
</dbReference>
<reference evidence="2" key="2">
    <citation type="journal article" date="2023" name="IMA Fungus">
        <title>Comparative genomic study of the Penicillium genus elucidates a diverse pangenome and 15 lateral gene transfer events.</title>
        <authorList>
            <person name="Petersen C."/>
            <person name="Sorensen T."/>
            <person name="Nielsen M.R."/>
            <person name="Sondergaard T.E."/>
            <person name="Sorensen J.L."/>
            <person name="Fitzpatrick D.A."/>
            <person name="Frisvad J.C."/>
            <person name="Nielsen K.L."/>
        </authorList>
    </citation>
    <scope>NUCLEOTIDE SEQUENCE</scope>
    <source>
        <strain evidence="2">IBT 35673</strain>
    </source>
</reference>
<accession>A0A9W9QE83</accession>
<sequence>MSFLALPLEIHCQIISYLLSNRDVAALSIQCRALHSVCDMAARKKYHQIIIAEGESGVDTAFEFLLDILKRPELALYVRHLENNTVVTRNMDYKEAEPMRELSAEEMTLVRKAVRMGGFLGAKEDRVVNMLMQRMDNALNQFSGYRERDVFATFVTQALAAIIIAVSPNIVSIATTNPYCRFSEIELPLDQILRQANSSTELTPYLRNLRSVYMISKTDSTWEDGRFYVAMDFYDFTRLFDHLPSIEAVSTDAMEENDIEHLNFNKKSCNITSISIHHSSVSSIYLERLIWSRKALKEIRYSIGGRASNDGGHFIFNPKSFIKAICDHKETLEVIDIDVEDDIAAFGYDDVEDVERSLNEYGSPYEVRSDEHDSEFLKAIWENSGSLREFVSLRRLSLGVNFLLYLAKGVSGSSDKIKDRAILADCLPDSLEYLCIRGYEKGQSQDHDEQMDGLMDFWKSGQSQLKEIQGIEETIPNASHVGAPDGDDHLLWPFDNGSDSEDEEGSDQEESEEEQESH</sequence>
<gene>
    <name evidence="2" type="ORF">N7452_006892</name>
</gene>
<dbReference type="EMBL" id="JAPZBQ010000004">
    <property type="protein sequence ID" value="KAJ5334489.1"/>
    <property type="molecule type" value="Genomic_DNA"/>
</dbReference>
<evidence type="ECO:0000256" key="1">
    <source>
        <dbReference type="SAM" id="MobiDB-lite"/>
    </source>
</evidence>
<feature type="compositionally biased region" description="Acidic residues" evidence="1">
    <location>
        <begin position="498"/>
        <end position="518"/>
    </location>
</feature>
<evidence type="ECO:0008006" key="4">
    <source>
        <dbReference type="Google" id="ProtNLM"/>
    </source>
</evidence>
<evidence type="ECO:0000313" key="2">
    <source>
        <dbReference type="EMBL" id="KAJ5334489.1"/>
    </source>
</evidence>
<protein>
    <recommendedName>
        <fullName evidence="4">F-box domain-containing protein</fullName>
    </recommendedName>
</protein>
<organism evidence="2 3">
    <name type="scientific">Penicillium brevicompactum</name>
    <dbReference type="NCBI Taxonomy" id="5074"/>
    <lineage>
        <taxon>Eukaryota</taxon>
        <taxon>Fungi</taxon>
        <taxon>Dikarya</taxon>
        <taxon>Ascomycota</taxon>
        <taxon>Pezizomycotina</taxon>
        <taxon>Eurotiomycetes</taxon>
        <taxon>Eurotiomycetidae</taxon>
        <taxon>Eurotiales</taxon>
        <taxon>Aspergillaceae</taxon>
        <taxon>Penicillium</taxon>
    </lineage>
</organism>
<feature type="region of interest" description="Disordered" evidence="1">
    <location>
        <begin position="477"/>
        <end position="518"/>
    </location>
</feature>